<dbReference type="CDD" id="cd06171">
    <property type="entry name" value="Sigma70_r4"/>
    <property type="match status" value="1"/>
</dbReference>
<dbReference type="Pfam" id="PF04542">
    <property type="entry name" value="Sigma70_r2"/>
    <property type="match status" value="1"/>
</dbReference>
<sequence length="199" mass="23111">MNIDQNLPEKELLCQLHYGDIQAFDILYHRYSQIIYANILRFLKDETIAEDLLQDVFLRIWENRTKINPEQSFAAFLFTCSRNITFNFKRRLKLEMESEIQLAYGVVESENTIDKVLDSKEALVLVEELLSKLPKQRQKIFRLSKLEGKSYQEIAEEMGISIATVRDHIVKANKFIRSGALQDSGFSSLLLALLLYSAK</sequence>
<feature type="domain" description="RNA polymerase sigma factor 70 region 4 type 2" evidence="6">
    <location>
        <begin position="125"/>
        <end position="172"/>
    </location>
</feature>
<dbReference type="InterPro" id="IPR007627">
    <property type="entry name" value="RNA_pol_sigma70_r2"/>
</dbReference>
<dbReference type="InterPro" id="IPR013249">
    <property type="entry name" value="RNA_pol_sigma70_r4_t2"/>
</dbReference>
<dbReference type="NCBIfam" id="TIGR02937">
    <property type="entry name" value="sigma70-ECF"/>
    <property type="match status" value="1"/>
</dbReference>
<dbReference type="SUPFAM" id="SSF88946">
    <property type="entry name" value="Sigma2 domain of RNA polymerase sigma factors"/>
    <property type="match status" value="1"/>
</dbReference>
<dbReference type="GeneID" id="97181757"/>
<dbReference type="Gene3D" id="1.10.1740.10">
    <property type="match status" value="1"/>
</dbReference>
<dbReference type="PANTHER" id="PTHR43133:SF46">
    <property type="entry name" value="RNA POLYMERASE SIGMA-70 FACTOR ECF SUBFAMILY"/>
    <property type="match status" value="1"/>
</dbReference>
<evidence type="ECO:0000256" key="1">
    <source>
        <dbReference type="ARBA" id="ARBA00010641"/>
    </source>
</evidence>
<dbReference type="InterPro" id="IPR014284">
    <property type="entry name" value="RNA_pol_sigma-70_dom"/>
</dbReference>
<dbReference type="GO" id="GO:0016987">
    <property type="term" value="F:sigma factor activity"/>
    <property type="evidence" value="ECO:0007669"/>
    <property type="project" value="UniProtKB-KW"/>
</dbReference>
<evidence type="ECO:0000256" key="2">
    <source>
        <dbReference type="ARBA" id="ARBA00023015"/>
    </source>
</evidence>
<dbReference type="NCBIfam" id="TIGR02985">
    <property type="entry name" value="Sig70_bacteroi1"/>
    <property type="match status" value="1"/>
</dbReference>
<evidence type="ECO:0000259" key="6">
    <source>
        <dbReference type="Pfam" id="PF08281"/>
    </source>
</evidence>
<dbReference type="Gene3D" id="1.10.10.10">
    <property type="entry name" value="Winged helix-like DNA-binding domain superfamily/Winged helix DNA-binding domain"/>
    <property type="match status" value="1"/>
</dbReference>
<evidence type="ECO:0000313" key="8">
    <source>
        <dbReference type="Proteomes" id="UP000251241"/>
    </source>
</evidence>
<dbReference type="AlphaFoldDB" id="A0A2X2ISV6"/>
<dbReference type="SUPFAM" id="SSF88659">
    <property type="entry name" value="Sigma3 and sigma4 domains of RNA polymerase sigma factors"/>
    <property type="match status" value="1"/>
</dbReference>
<reference evidence="7 8" key="1">
    <citation type="submission" date="2018-06" db="EMBL/GenBank/DDBJ databases">
        <authorList>
            <consortium name="Pathogen Informatics"/>
            <person name="Doyle S."/>
        </authorList>
    </citation>
    <scope>NUCLEOTIDE SEQUENCE [LARGE SCALE GENOMIC DNA]</scope>
    <source>
        <strain evidence="7 8">NCTC11343</strain>
    </source>
</reference>
<dbReference type="InterPro" id="IPR013325">
    <property type="entry name" value="RNA_pol_sigma_r2"/>
</dbReference>
<protein>
    <submittedName>
        <fullName evidence="7">RNA polymerase sigma factor CnrH</fullName>
    </submittedName>
</protein>
<dbReference type="PANTHER" id="PTHR43133">
    <property type="entry name" value="RNA POLYMERASE ECF-TYPE SIGMA FACTO"/>
    <property type="match status" value="1"/>
</dbReference>
<keyword evidence="4" id="KW-0804">Transcription</keyword>
<evidence type="ECO:0000259" key="5">
    <source>
        <dbReference type="Pfam" id="PF04542"/>
    </source>
</evidence>
<name>A0A2X2ISV6_SPHMU</name>
<evidence type="ECO:0000256" key="3">
    <source>
        <dbReference type="ARBA" id="ARBA00023082"/>
    </source>
</evidence>
<dbReference type="EMBL" id="UAUU01000005">
    <property type="protein sequence ID" value="SPZ85058.1"/>
    <property type="molecule type" value="Genomic_DNA"/>
</dbReference>
<gene>
    <name evidence="7" type="primary">cnrH</name>
    <name evidence="7" type="ORF">NCTC11343_01615</name>
</gene>
<dbReference type="InterPro" id="IPR014327">
    <property type="entry name" value="RNA_pol_sigma70_bacteroid"/>
</dbReference>
<comment type="similarity">
    <text evidence="1">Belongs to the sigma-70 factor family. ECF subfamily.</text>
</comment>
<accession>A0A2X2ISV6</accession>
<dbReference type="GO" id="GO:0003677">
    <property type="term" value="F:DNA binding"/>
    <property type="evidence" value="ECO:0007669"/>
    <property type="project" value="InterPro"/>
</dbReference>
<organism evidence="7 8">
    <name type="scientific">Sphingobacterium multivorum</name>
    <dbReference type="NCBI Taxonomy" id="28454"/>
    <lineage>
        <taxon>Bacteria</taxon>
        <taxon>Pseudomonadati</taxon>
        <taxon>Bacteroidota</taxon>
        <taxon>Sphingobacteriia</taxon>
        <taxon>Sphingobacteriales</taxon>
        <taxon>Sphingobacteriaceae</taxon>
        <taxon>Sphingobacterium</taxon>
    </lineage>
</organism>
<dbReference type="InterPro" id="IPR013324">
    <property type="entry name" value="RNA_pol_sigma_r3/r4-like"/>
</dbReference>
<proteinExistence type="inferred from homology"/>
<evidence type="ECO:0000256" key="4">
    <source>
        <dbReference type="ARBA" id="ARBA00023163"/>
    </source>
</evidence>
<dbReference type="GO" id="GO:0006352">
    <property type="term" value="P:DNA-templated transcription initiation"/>
    <property type="evidence" value="ECO:0007669"/>
    <property type="project" value="InterPro"/>
</dbReference>
<keyword evidence="3" id="KW-0731">Sigma factor</keyword>
<keyword evidence="2" id="KW-0805">Transcription regulation</keyword>
<dbReference type="Pfam" id="PF08281">
    <property type="entry name" value="Sigma70_r4_2"/>
    <property type="match status" value="1"/>
</dbReference>
<dbReference type="RefSeq" id="WP_112374289.1">
    <property type="nucleotide sequence ID" value="NZ_CP069793.1"/>
</dbReference>
<dbReference type="InterPro" id="IPR036388">
    <property type="entry name" value="WH-like_DNA-bd_sf"/>
</dbReference>
<evidence type="ECO:0000313" key="7">
    <source>
        <dbReference type="EMBL" id="SPZ85058.1"/>
    </source>
</evidence>
<dbReference type="InterPro" id="IPR039425">
    <property type="entry name" value="RNA_pol_sigma-70-like"/>
</dbReference>
<feature type="domain" description="RNA polymerase sigma-70 region 2" evidence="5">
    <location>
        <begin position="27"/>
        <end position="92"/>
    </location>
</feature>
<dbReference type="Proteomes" id="UP000251241">
    <property type="component" value="Unassembled WGS sequence"/>
</dbReference>